<dbReference type="InterPro" id="IPR019734">
    <property type="entry name" value="TPR_rpt"/>
</dbReference>
<dbReference type="SUPFAM" id="SSF82199">
    <property type="entry name" value="SET domain"/>
    <property type="match status" value="1"/>
</dbReference>
<dbReference type="PROSITE" id="PS01360">
    <property type="entry name" value="ZF_MYND_1"/>
    <property type="match status" value="1"/>
</dbReference>
<accession>W4G7N7</accession>
<evidence type="ECO:0000259" key="8">
    <source>
        <dbReference type="PROSITE" id="PS50280"/>
    </source>
</evidence>
<dbReference type="EMBL" id="KI913139">
    <property type="protein sequence ID" value="ETV75722.1"/>
    <property type="molecule type" value="Genomic_DNA"/>
</dbReference>
<protein>
    <recommendedName>
        <fullName evidence="11">MYND-type domain-containing protein</fullName>
    </recommendedName>
</protein>
<dbReference type="GO" id="GO:0005634">
    <property type="term" value="C:nucleus"/>
    <property type="evidence" value="ECO:0007669"/>
    <property type="project" value="TreeGrafter"/>
</dbReference>
<dbReference type="GO" id="GO:0005737">
    <property type="term" value="C:cytoplasm"/>
    <property type="evidence" value="ECO:0007669"/>
    <property type="project" value="TreeGrafter"/>
</dbReference>
<dbReference type="PROSITE" id="PS50865">
    <property type="entry name" value="ZF_MYND_2"/>
    <property type="match status" value="1"/>
</dbReference>
<evidence type="ECO:0000259" key="9">
    <source>
        <dbReference type="PROSITE" id="PS50865"/>
    </source>
</evidence>
<evidence type="ECO:0000256" key="4">
    <source>
        <dbReference type="ARBA" id="ARBA00022723"/>
    </source>
</evidence>
<feature type="domain" description="MYND-type" evidence="9">
    <location>
        <begin position="274"/>
        <end position="315"/>
    </location>
</feature>
<evidence type="ECO:0000256" key="3">
    <source>
        <dbReference type="ARBA" id="ARBA00022691"/>
    </source>
</evidence>
<dbReference type="GO" id="GO:0008270">
    <property type="term" value="F:zinc ion binding"/>
    <property type="evidence" value="ECO:0007669"/>
    <property type="project" value="UniProtKB-KW"/>
</dbReference>
<dbReference type="Pfam" id="PF00856">
    <property type="entry name" value="SET"/>
    <property type="match status" value="1"/>
</dbReference>
<dbReference type="Gene3D" id="6.10.140.2220">
    <property type="match status" value="1"/>
</dbReference>
<keyword evidence="3" id="KW-0949">S-adenosyl-L-methionine</keyword>
<dbReference type="SUPFAM" id="SSF48452">
    <property type="entry name" value="TPR-like"/>
    <property type="match status" value="1"/>
</dbReference>
<feature type="domain" description="SET" evidence="8">
    <location>
        <begin position="231"/>
        <end position="635"/>
    </location>
</feature>
<dbReference type="GeneID" id="20812097"/>
<evidence type="ECO:0000256" key="6">
    <source>
        <dbReference type="ARBA" id="ARBA00022833"/>
    </source>
</evidence>
<reference evidence="10" key="1">
    <citation type="submission" date="2013-12" db="EMBL/GenBank/DDBJ databases">
        <title>The Genome Sequence of Aphanomyces astaci APO3.</title>
        <authorList>
            <consortium name="The Broad Institute Genomics Platform"/>
            <person name="Russ C."/>
            <person name="Tyler B."/>
            <person name="van West P."/>
            <person name="Dieguez-Uribeondo J."/>
            <person name="Young S.K."/>
            <person name="Zeng Q."/>
            <person name="Gargeya S."/>
            <person name="Fitzgerald M."/>
            <person name="Abouelleil A."/>
            <person name="Alvarado L."/>
            <person name="Chapman S.B."/>
            <person name="Gainer-Dewar J."/>
            <person name="Goldberg J."/>
            <person name="Griggs A."/>
            <person name="Gujja S."/>
            <person name="Hansen M."/>
            <person name="Howarth C."/>
            <person name="Imamovic A."/>
            <person name="Ireland A."/>
            <person name="Larimer J."/>
            <person name="McCowan C."/>
            <person name="Murphy C."/>
            <person name="Pearson M."/>
            <person name="Poon T.W."/>
            <person name="Priest M."/>
            <person name="Roberts A."/>
            <person name="Saif S."/>
            <person name="Shea T."/>
            <person name="Sykes S."/>
            <person name="Wortman J."/>
            <person name="Nusbaum C."/>
            <person name="Birren B."/>
        </authorList>
    </citation>
    <scope>NUCLEOTIDE SEQUENCE [LARGE SCALE GENOMIC DNA]</scope>
    <source>
        <strain evidence="10">APO3</strain>
    </source>
</reference>
<evidence type="ECO:0000313" key="10">
    <source>
        <dbReference type="EMBL" id="ETV75722.1"/>
    </source>
</evidence>
<dbReference type="Gene3D" id="2.170.270.10">
    <property type="entry name" value="SET domain"/>
    <property type="match status" value="2"/>
</dbReference>
<dbReference type="InterPro" id="IPR052097">
    <property type="entry name" value="SET-MYND_domain_protein"/>
</dbReference>
<evidence type="ECO:0000256" key="2">
    <source>
        <dbReference type="ARBA" id="ARBA00022679"/>
    </source>
</evidence>
<keyword evidence="1" id="KW-0489">Methyltransferase</keyword>
<dbReference type="STRING" id="112090.W4G7N7"/>
<dbReference type="VEuPathDB" id="FungiDB:H257_10101"/>
<dbReference type="SUPFAM" id="SSF144232">
    <property type="entry name" value="HIT/MYND zinc finger-like"/>
    <property type="match status" value="1"/>
</dbReference>
<evidence type="ECO:0000256" key="1">
    <source>
        <dbReference type="ARBA" id="ARBA00022603"/>
    </source>
</evidence>
<dbReference type="Gene3D" id="1.25.40.10">
    <property type="entry name" value="Tetratricopeptide repeat domain"/>
    <property type="match status" value="2"/>
</dbReference>
<dbReference type="RefSeq" id="XP_009834853.1">
    <property type="nucleotide sequence ID" value="XM_009836551.1"/>
</dbReference>
<dbReference type="GO" id="GO:0042826">
    <property type="term" value="F:histone deacetylase binding"/>
    <property type="evidence" value="ECO:0007669"/>
    <property type="project" value="TreeGrafter"/>
</dbReference>
<dbReference type="GO" id="GO:0032259">
    <property type="term" value="P:methylation"/>
    <property type="evidence" value="ECO:0007669"/>
    <property type="project" value="UniProtKB-KW"/>
</dbReference>
<keyword evidence="2" id="KW-0808">Transferase</keyword>
<organism evidence="10">
    <name type="scientific">Aphanomyces astaci</name>
    <name type="common">Crayfish plague agent</name>
    <dbReference type="NCBI Taxonomy" id="112090"/>
    <lineage>
        <taxon>Eukaryota</taxon>
        <taxon>Sar</taxon>
        <taxon>Stramenopiles</taxon>
        <taxon>Oomycota</taxon>
        <taxon>Saprolegniomycetes</taxon>
        <taxon>Saprolegniales</taxon>
        <taxon>Verrucalvaceae</taxon>
        <taxon>Aphanomyces</taxon>
    </lineage>
</organism>
<dbReference type="Gene3D" id="1.10.220.160">
    <property type="match status" value="1"/>
</dbReference>
<dbReference type="PANTHER" id="PTHR46165:SF2">
    <property type="entry name" value="SET AND MYND DOMAIN-CONTAINING PROTEIN 4"/>
    <property type="match status" value="1"/>
</dbReference>
<gene>
    <name evidence="10" type="ORF">H257_10101</name>
</gene>
<keyword evidence="4" id="KW-0479">Metal-binding</keyword>
<dbReference type="AlphaFoldDB" id="W4G7N7"/>
<dbReference type="InterPro" id="IPR046341">
    <property type="entry name" value="SET_dom_sf"/>
</dbReference>
<sequence>MPTDAAALAACARSLLPSSWLHEMETLICSSEDRIEAMTHVLKQTFTMLLNEVDVLRAHAASAVDDTNMTTPTTWKVRGNAHFKAHEYDASIDCFTQGLRALVVRSQASTSLQSILYTNRCAAWMAKTCWQHAYEDASRAIAADPTYAKGWFRRGKALEACHDANPALALALCDGRLQQHDGCNSVVDAVARDLHHAKCLVEGVPSSVTSTNTHAVPAGPKDIGGAGVFHPHIVITTTKTHGRSIQATQAIPPGTVLLTESPTVLAVGTDVAACAACARVSLPNPPLPCDFCSADMYCDESCRAKAWADGHRWECSLTWQHVALDPLCRVYWRLLNRRRFQTNDDVLAQWKKVDVEPNTKGLRLWTTADEPTVHALVHFPPLCHHFPSLSSSSVIHNHQFLALLDPSLDDNVPLGLVHLTPHQDGPIDVRLFVLTRPSKELYTLWLTQLQHVLSSHVKVVLHHAHMDTNLCAGALSAGFRPRSLPSSSEFTWNNPSGRFRGLDALQSHLRSMSPAVAVETVLFVSTLAVLDPWRGYLHDDNAQDMTLSVLLALAGQLPTNVVAITTTTTAAAAPSSHNLRDVTQTRVGVGVYPRMAMANHSCVPNAFVRFDDGATLHLITSRAIAANDHVYISYGPHASKMDGPARRRHLQDQYFFACSCDACSSNDQVNEPPSDSVFMQRTHAMEAAIVVAIPKTHDDLHHAHELAQKLLHERLANLSNTHVLVGRAHDLVAQIAATRGDFAEAAAHSSKSLAILETHYAPFDAELGHEYLKLAQLLFHAEQFEAVQAPLSRAQAALSLHLPAHDPALSDLDDLVAQCALMRM</sequence>
<evidence type="ECO:0000256" key="5">
    <source>
        <dbReference type="ARBA" id="ARBA00022771"/>
    </source>
</evidence>
<evidence type="ECO:0008006" key="11">
    <source>
        <dbReference type="Google" id="ProtNLM"/>
    </source>
</evidence>
<dbReference type="SMART" id="SM00028">
    <property type="entry name" value="TPR"/>
    <property type="match status" value="3"/>
</dbReference>
<evidence type="ECO:0000256" key="7">
    <source>
        <dbReference type="PROSITE-ProRule" id="PRU00134"/>
    </source>
</evidence>
<dbReference type="PROSITE" id="PS50280">
    <property type="entry name" value="SET"/>
    <property type="match status" value="1"/>
</dbReference>
<dbReference type="Pfam" id="PF01753">
    <property type="entry name" value="zf-MYND"/>
    <property type="match status" value="1"/>
</dbReference>
<dbReference type="InterPro" id="IPR001214">
    <property type="entry name" value="SET_dom"/>
</dbReference>
<keyword evidence="5 7" id="KW-0863">Zinc-finger</keyword>
<dbReference type="GO" id="GO:0008168">
    <property type="term" value="F:methyltransferase activity"/>
    <property type="evidence" value="ECO:0007669"/>
    <property type="project" value="UniProtKB-KW"/>
</dbReference>
<dbReference type="InterPro" id="IPR002893">
    <property type="entry name" value="Znf_MYND"/>
</dbReference>
<keyword evidence="6" id="KW-0862">Zinc</keyword>
<proteinExistence type="predicted"/>
<name>W4G7N7_APHAT</name>
<dbReference type="OrthoDB" id="62495at2759"/>
<dbReference type="InterPro" id="IPR011990">
    <property type="entry name" value="TPR-like_helical_dom_sf"/>
</dbReference>
<dbReference type="PANTHER" id="PTHR46165">
    <property type="entry name" value="SET AND MYND DOMAIN-CONTAINING PROTEIN 4"/>
    <property type="match status" value="1"/>
</dbReference>